<dbReference type="Gene3D" id="2.20.70.10">
    <property type="match status" value="2"/>
</dbReference>
<name>A0A8C4NN43_EPTBU</name>
<evidence type="ECO:0000259" key="12">
    <source>
        <dbReference type="PROSITE" id="PS50020"/>
    </source>
</evidence>
<dbReference type="Pfam" id="PF15238">
    <property type="entry name" value="TEADIR3"/>
    <property type="match status" value="1"/>
</dbReference>
<evidence type="ECO:0000256" key="4">
    <source>
        <dbReference type="ARBA" id="ARBA00022427"/>
    </source>
</evidence>
<feature type="region of interest" description="Disordered" evidence="11">
    <location>
        <begin position="53"/>
        <end position="97"/>
    </location>
</feature>
<dbReference type="PANTHER" id="PTHR17616:SF8">
    <property type="entry name" value="TRANSCRIPTIONAL COACTIVATOR YORKIE"/>
    <property type="match status" value="1"/>
</dbReference>
<feature type="domain" description="WW" evidence="12">
    <location>
        <begin position="161"/>
        <end position="194"/>
    </location>
</feature>
<dbReference type="GO" id="GO:0003713">
    <property type="term" value="F:transcription coactivator activity"/>
    <property type="evidence" value="ECO:0007669"/>
    <property type="project" value="TreeGrafter"/>
</dbReference>
<dbReference type="GO" id="GO:0035329">
    <property type="term" value="P:hippo signaling"/>
    <property type="evidence" value="ECO:0007669"/>
    <property type="project" value="TreeGrafter"/>
</dbReference>
<organism evidence="13 14">
    <name type="scientific">Eptatretus burgeri</name>
    <name type="common">Inshore hagfish</name>
    <dbReference type="NCBI Taxonomy" id="7764"/>
    <lineage>
        <taxon>Eukaryota</taxon>
        <taxon>Metazoa</taxon>
        <taxon>Chordata</taxon>
        <taxon>Craniata</taxon>
        <taxon>Vertebrata</taxon>
        <taxon>Cyclostomata</taxon>
        <taxon>Myxini</taxon>
        <taxon>Myxiniformes</taxon>
        <taxon>Myxinidae</taxon>
        <taxon>Eptatretinae</taxon>
        <taxon>Eptatretus</taxon>
    </lineage>
</organism>
<dbReference type="Pfam" id="PF00397">
    <property type="entry name" value="WW"/>
    <property type="match status" value="1"/>
</dbReference>
<dbReference type="Proteomes" id="UP000694388">
    <property type="component" value="Unplaced"/>
</dbReference>
<dbReference type="FunFam" id="2.20.70.10:FF:000019">
    <property type="entry name" value="Putative transcriptional coactivator YAP1"/>
    <property type="match status" value="1"/>
</dbReference>
<dbReference type="InterPro" id="IPR036020">
    <property type="entry name" value="WW_dom_sf"/>
</dbReference>
<evidence type="ECO:0000313" key="13">
    <source>
        <dbReference type="Ensembl" id="ENSEBUP00000006065.1"/>
    </source>
</evidence>
<comment type="similarity">
    <text evidence="10">Belongs to the YAP1 family.</text>
</comment>
<keyword evidence="6" id="KW-0805">Transcription regulation</keyword>
<evidence type="ECO:0000256" key="6">
    <source>
        <dbReference type="ARBA" id="ARBA00023015"/>
    </source>
</evidence>
<dbReference type="Ensembl" id="ENSEBUT00000006514.1">
    <property type="protein sequence ID" value="ENSEBUP00000006065.1"/>
    <property type="gene ID" value="ENSEBUG00000004037.1"/>
</dbReference>
<dbReference type="GO" id="GO:0045944">
    <property type="term" value="P:positive regulation of transcription by RNA polymerase II"/>
    <property type="evidence" value="ECO:0007669"/>
    <property type="project" value="TreeGrafter"/>
</dbReference>
<dbReference type="PANTHER" id="PTHR17616">
    <property type="entry name" value="YES-ASSOCIATED PROTEIN YAP1 FAMILY MEMBER"/>
    <property type="match status" value="1"/>
</dbReference>
<evidence type="ECO:0000256" key="8">
    <source>
        <dbReference type="ARBA" id="ARBA00023163"/>
    </source>
</evidence>
<comment type="subcellular location">
    <subcellularLocation>
        <location evidence="2">Cell junction</location>
        <location evidence="2">Tight junction</location>
    </subcellularLocation>
    <subcellularLocation>
        <location evidence="3">Cytoplasm</location>
    </subcellularLocation>
    <subcellularLocation>
        <location evidence="1">Nucleus</location>
    </subcellularLocation>
</comment>
<dbReference type="PROSITE" id="PS50020">
    <property type="entry name" value="WW_DOMAIN_2"/>
    <property type="match status" value="1"/>
</dbReference>
<keyword evidence="4" id="KW-0796">Tight junction</keyword>
<evidence type="ECO:0000256" key="7">
    <source>
        <dbReference type="ARBA" id="ARBA00023159"/>
    </source>
</evidence>
<dbReference type="InterPro" id="IPR053819">
    <property type="entry name" value="TEADIR3_omega_loop"/>
</dbReference>
<proteinExistence type="inferred from homology"/>
<keyword evidence="9" id="KW-0539">Nucleus</keyword>
<reference evidence="13" key="2">
    <citation type="submission" date="2025-09" db="UniProtKB">
        <authorList>
            <consortium name="Ensembl"/>
        </authorList>
    </citation>
    <scope>IDENTIFICATION</scope>
</reference>
<dbReference type="SUPFAM" id="SSF51045">
    <property type="entry name" value="WW domain"/>
    <property type="match status" value="2"/>
</dbReference>
<protein>
    <recommendedName>
        <fullName evidence="12">WW domain-containing protein</fullName>
    </recommendedName>
</protein>
<keyword evidence="7" id="KW-0010">Activator</keyword>
<dbReference type="GeneTree" id="ENSGT00510000046760"/>
<dbReference type="OMA" id="TKETHLW"/>
<keyword evidence="4" id="KW-0965">Cell junction</keyword>
<evidence type="ECO:0000256" key="3">
    <source>
        <dbReference type="ARBA" id="ARBA00004496"/>
    </source>
</evidence>
<keyword evidence="8" id="KW-0804">Transcription</keyword>
<sequence>MESSPHKVSEQVLHVRGDSETDLEALFSAAINPKAANVPHSLPMRLRNLPDSFFKQPEAGSGSLGRARVPVSSDLPGGTPGSNSLQPTHLRAHSSPASLALAPPSALVQGTTQGAASHARQHSFDAAEDMSLPPGWEMAKTASGQRYFLKYLCVCFVAGPGPLPEGWEQACTPEGEIYFINHKNKTTSWLDPRLESRYSTFSVVLLTRNSPTYSFVLYFVIFFSSFCFLSLQTKETHLWIPKDFLIPTIYWKKWCIILKKVQGYQYFWPCQYNGEGLKDVDDYLHQLCDIRCLPKK</sequence>
<evidence type="ECO:0000256" key="2">
    <source>
        <dbReference type="ARBA" id="ARBA00004435"/>
    </source>
</evidence>
<evidence type="ECO:0000256" key="1">
    <source>
        <dbReference type="ARBA" id="ARBA00004123"/>
    </source>
</evidence>
<keyword evidence="14" id="KW-1185">Reference proteome</keyword>
<dbReference type="InterPro" id="IPR001202">
    <property type="entry name" value="WW_dom"/>
</dbReference>
<dbReference type="PROSITE" id="PS01159">
    <property type="entry name" value="WW_DOMAIN_1"/>
    <property type="match status" value="1"/>
</dbReference>
<dbReference type="Gene3D" id="6.20.430.10">
    <property type="match status" value="1"/>
</dbReference>
<dbReference type="SMART" id="SM00456">
    <property type="entry name" value="WW"/>
    <property type="match status" value="2"/>
</dbReference>
<dbReference type="GO" id="GO:0005634">
    <property type="term" value="C:nucleus"/>
    <property type="evidence" value="ECO:0007669"/>
    <property type="project" value="UniProtKB-SubCell"/>
</dbReference>
<dbReference type="InterPro" id="IPR051583">
    <property type="entry name" value="YAP1"/>
</dbReference>
<accession>A0A8C4NN43</accession>
<reference evidence="13" key="1">
    <citation type="submission" date="2025-08" db="UniProtKB">
        <authorList>
            <consortium name="Ensembl"/>
        </authorList>
    </citation>
    <scope>IDENTIFICATION</scope>
</reference>
<dbReference type="GO" id="GO:0005923">
    <property type="term" value="C:bicellular tight junction"/>
    <property type="evidence" value="ECO:0007669"/>
    <property type="project" value="UniProtKB-SubCell"/>
</dbReference>
<dbReference type="CDD" id="cd00201">
    <property type="entry name" value="WW"/>
    <property type="match status" value="1"/>
</dbReference>
<dbReference type="GO" id="GO:0005737">
    <property type="term" value="C:cytoplasm"/>
    <property type="evidence" value="ECO:0007669"/>
    <property type="project" value="UniProtKB-SubCell"/>
</dbReference>
<evidence type="ECO:0000256" key="10">
    <source>
        <dbReference type="ARBA" id="ARBA00038057"/>
    </source>
</evidence>
<evidence type="ECO:0000256" key="9">
    <source>
        <dbReference type="ARBA" id="ARBA00023242"/>
    </source>
</evidence>
<dbReference type="AlphaFoldDB" id="A0A8C4NN43"/>
<evidence type="ECO:0000313" key="14">
    <source>
        <dbReference type="Proteomes" id="UP000694388"/>
    </source>
</evidence>
<evidence type="ECO:0000256" key="11">
    <source>
        <dbReference type="SAM" id="MobiDB-lite"/>
    </source>
</evidence>
<keyword evidence="5" id="KW-0963">Cytoplasm</keyword>
<evidence type="ECO:0000256" key="5">
    <source>
        <dbReference type="ARBA" id="ARBA00022490"/>
    </source>
</evidence>